<dbReference type="Proteomes" id="UP000821853">
    <property type="component" value="Chromosome 8"/>
</dbReference>
<evidence type="ECO:0008006" key="3">
    <source>
        <dbReference type="Google" id="ProtNLM"/>
    </source>
</evidence>
<dbReference type="SUPFAM" id="SSF49599">
    <property type="entry name" value="TRAF domain-like"/>
    <property type="match status" value="1"/>
</dbReference>
<evidence type="ECO:0000313" key="2">
    <source>
        <dbReference type="Proteomes" id="UP000821853"/>
    </source>
</evidence>
<sequence length="228" mass="24874">MLPGGNRHILHDVREDLDWRPLNFVHTLPSAQVCSACGMAVGRTHLLPCRHVLCGPCHQQQSELAGPPCCPLDGEACPDDSVQWRQFPVKNLLELPVYCWNKDNGCRAVLAASELSRHFGLECQHHLASCPKCSAQILYKNLCLHLRSCTGRQEPIAAAAGAPWAGSNQQTSDLAELKTMLSTATREMGQQLLELKGRLEMLSLDSSLGAEVVNSLSPHHEQPEGSAS</sequence>
<dbReference type="SUPFAM" id="SSF57850">
    <property type="entry name" value="RING/U-box"/>
    <property type="match status" value="1"/>
</dbReference>
<protein>
    <recommendedName>
        <fullName evidence="3">Tnf receptor-associated factor</fullName>
    </recommendedName>
</protein>
<keyword evidence="2" id="KW-1185">Reference proteome</keyword>
<dbReference type="PANTHER" id="PTHR10131">
    <property type="entry name" value="TNF RECEPTOR ASSOCIATED FACTOR"/>
    <property type="match status" value="1"/>
</dbReference>
<dbReference type="InterPro" id="IPR013083">
    <property type="entry name" value="Znf_RING/FYVE/PHD"/>
</dbReference>
<organism evidence="1 2">
    <name type="scientific">Haemaphysalis longicornis</name>
    <name type="common">Bush tick</name>
    <dbReference type="NCBI Taxonomy" id="44386"/>
    <lineage>
        <taxon>Eukaryota</taxon>
        <taxon>Metazoa</taxon>
        <taxon>Ecdysozoa</taxon>
        <taxon>Arthropoda</taxon>
        <taxon>Chelicerata</taxon>
        <taxon>Arachnida</taxon>
        <taxon>Acari</taxon>
        <taxon>Parasitiformes</taxon>
        <taxon>Ixodida</taxon>
        <taxon>Ixodoidea</taxon>
        <taxon>Ixodidae</taxon>
        <taxon>Haemaphysalinae</taxon>
        <taxon>Haemaphysalis</taxon>
    </lineage>
</organism>
<dbReference type="Gene3D" id="3.30.40.10">
    <property type="entry name" value="Zinc/RING finger domain, C3HC4 (zinc finger)"/>
    <property type="match status" value="1"/>
</dbReference>
<dbReference type="PANTHER" id="PTHR10131:SF138">
    <property type="entry name" value="RE66324P"/>
    <property type="match status" value="1"/>
</dbReference>
<reference evidence="1 2" key="1">
    <citation type="journal article" date="2020" name="Cell">
        <title>Large-Scale Comparative Analyses of Tick Genomes Elucidate Their Genetic Diversity and Vector Capacities.</title>
        <authorList>
            <consortium name="Tick Genome and Microbiome Consortium (TIGMIC)"/>
            <person name="Jia N."/>
            <person name="Wang J."/>
            <person name="Shi W."/>
            <person name="Du L."/>
            <person name="Sun Y."/>
            <person name="Zhan W."/>
            <person name="Jiang J.F."/>
            <person name="Wang Q."/>
            <person name="Zhang B."/>
            <person name="Ji P."/>
            <person name="Bell-Sakyi L."/>
            <person name="Cui X.M."/>
            <person name="Yuan T.T."/>
            <person name="Jiang B.G."/>
            <person name="Yang W.F."/>
            <person name="Lam T.T."/>
            <person name="Chang Q.C."/>
            <person name="Ding S.J."/>
            <person name="Wang X.J."/>
            <person name="Zhu J.G."/>
            <person name="Ruan X.D."/>
            <person name="Zhao L."/>
            <person name="Wei J.T."/>
            <person name="Ye R.Z."/>
            <person name="Que T.C."/>
            <person name="Du C.H."/>
            <person name="Zhou Y.H."/>
            <person name="Cheng J.X."/>
            <person name="Dai P.F."/>
            <person name="Guo W.B."/>
            <person name="Han X.H."/>
            <person name="Huang E.J."/>
            <person name="Li L.F."/>
            <person name="Wei W."/>
            <person name="Gao Y.C."/>
            <person name="Liu J.Z."/>
            <person name="Shao H.Z."/>
            <person name="Wang X."/>
            <person name="Wang C.C."/>
            <person name="Yang T.C."/>
            <person name="Huo Q.B."/>
            <person name="Li W."/>
            <person name="Chen H.Y."/>
            <person name="Chen S.E."/>
            <person name="Zhou L.G."/>
            <person name="Ni X.B."/>
            <person name="Tian J.H."/>
            <person name="Sheng Y."/>
            <person name="Liu T."/>
            <person name="Pan Y.S."/>
            <person name="Xia L.Y."/>
            <person name="Li J."/>
            <person name="Zhao F."/>
            <person name="Cao W.C."/>
        </authorList>
    </citation>
    <scope>NUCLEOTIDE SEQUENCE [LARGE SCALE GENOMIC DNA]</scope>
    <source>
        <strain evidence="1">HaeL-2018</strain>
    </source>
</reference>
<name>A0A9J6GZ53_HAELO</name>
<evidence type="ECO:0000313" key="1">
    <source>
        <dbReference type="EMBL" id="KAH9380475.1"/>
    </source>
</evidence>
<accession>A0A9J6GZ53</accession>
<dbReference type="OrthoDB" id="6503917at2759"/>
<dbReference type="AlphaFoldDB" id="A0A9J6GZ53"/>
<comment type="caution">
    <text evidence="1">The sequence shown here is derived from an EMBL/GenBank/DDBJ whole genome shotgun (WGS) entry which is preliminary data.</text>
</comment>
<gene>
    <name evidence="1" type="ORF">HPB48_008809</name>
</gene>
<proteinExistence type="predicted"/>
<dbReference type="VEuPathDB" id="VectorBase:HLOH_047854"/>
<dbReference type="EMBL" id="JABSTR010000010">
    <property type="protein sequence ID" value="KAH9380475.1"/>
    <property type="molecule type" value="Genomic_DNA"/>
</dbReference>